<accession>A0ABM9Z6R8</accession>
<sequence>MCAKLIINRAQILQKGRTYDKPYFEKIGEKLIANEKCRDHAR</sequence>
<evidence type="ECO:0000313" key="2">
    <source>
        <dbReference type="Proteomes" id="UP000003515"/>
    </source>
</evidence>
<keyword evidence="2" id="KW-1185">Reference proteome</keyword>
<comment type="caution">
    <text evidence="1">The sequence shown here is derived from an EMBL/GenBank/DDBJ whole genome shotgun (WGS) entry which is preliminary data.</text>
</comment>
<dbReference type="Proteomes" id="UP000003515">
    <property type="component" value="Unassembled WGS sequence"/>
</dbReference>
<name>A0ABM9Z6R8_VIBOR</name>
<reference evidence="1 2" key="1">
    <citation type="submission" date="2009-10" db="EMBL/GenBank/DDBJ databases">
        <authorList>
            <consortium name="Los Alamos National Laboratory (LANL)"/>
            <consortium name="National Microbial Pathogen Data Resource (NMPDR)"/>
            <person name="Munk A.C."/>
            <person name="Chertkov O."/>
            <person name="Tapia R."/>
            <person name="Green L."/>
            <person name="Rogers Y."/>
            <person name="Detter J.C."/>
            <person name="Bruce D."/>
            <person name="Brettin T.S."/>
            <person name="Colwell R.R."/>
            <person name="Huq A."/>
            <person name="Grim C.J."/>
            <person name="Hasan N.A."/>
            <person name="Bartels D."/>
            <person name="Vonstein V."/>
        </authorList>
    </citation>
    <scope>NUCLEOTIDE SEQUENCE [LARGE SCALE GENOMIC DNA]</scope>
    <source>
        <strain evidence="1 2">CIP 102891</strain>
    </source>
</reference>
<dbReference type="EMBL" id="ACZV01000002">
    <property type="protein sequence ID" value="EEX95300.1"/>
    <property type="molecule type" value="Genomic_DNA"/>
</dbReference>
<protein>
    <submittedName>
        <fullName evidence="1">Uncharacterized protein</fullName>
    </submittedName>
</protein>
<evidence type="ECO:0000313" key="1">
    <source>
        <dbReference type="EMBL" id="EEX95300.1"/>
    </source>
</evidence>
<gene>
    <name evidence="1" type="ORF">VIA_000218</name>
</gene>
<proteinExistence type="predicted"/>
<organism evidence="1 2">
    <name type="scientific">Vibrio orientalis CIP 102891 = ATCC 33934</name>
    <dbReference type="NCBI Taxonomy" id="675816"/>
    <lineage>
        <taxon>Bacteria</taxon>
        <taxon>Pseudomonadati</taxon>
        <taxon>Pseudomonadota</taxon>
        <taxon>Gammaproteobacteria</taxon>
        <taxon>Vibrionales</taxon>
        <taxon>Vibrionaceae</taxon>
        <taxon>Vibrio</taxon>
        <taxon>Vibrio oreintalis group</taxon>
    </lineage>
</organism>